<dbReference type="AlphaFoldDB" id="A0A9X7JHM6"/>
<name>A0A9X7JHM6_9ACTN</name>
<keyword evidence="2" id="KW-1185">Reference proteome</keyword>
<gene>
    <name evidence="1" type="ORF">B7P34_36250</name>
</gene>
<dbReference type="Gene3D" id="3.40.1350.10">
    <property type="match status" value="1"/>
</dbReference>
<reference evidence="1 2" key="1">
    <citation type="submission" date="2018-03" db="EMBL/GenBank/DDBJ databases">
        <title>Chitinolytic properties of Streptosporangium nondiastaticum TBG75A20.</title>
        <authorList>
            <person name="Gayathri V."/>
            <person name="Shiburaj S."/>
        </authorList>
    </citation>
    <scope>NUCLEOTIDE SEQUENCE [LARGE SCALE GENOMIC DNA]</scope>
    <source>
        <strain evidence="1 2">TBG75A20</strain>
    </source>
</reference>
<proteinExistence type="predicted"/>
<dbReference type="Proteomes" id="UP000242427">
    <property type="component" value="Unassembled WGS sequence"/>
</dbReference>
<evidence type="ECO:0000313" key="1">
    <source>
        <dbReference type="EMBL" id="PSJ23907.1"/>
    </source>
</evidence>
<protein>
    <submittedName>
        <fullName evidence="1">Uncharacterized protein</fullName>
    </submittedName>
</protein>
<feature type="non-terminal residue" evidence="1">
    <location>
        <position position="125"/>
    </location>
</feature>
<dbReference type="GO" id="GO:0003676">
    <property type="term" value="F:nucleic acid binding"/>
    <property type="evidence" value="ECO:0007669"/>
    <property type="project" value="InterPro"/>
</dbReference>
<evidence type="ECO:0000313" key="2">
    <source>
        <dbReference type="Proteomes" id="UP000242427"/>
    </source>
</evidence>
<sequence length="125" mass="14478">MKTHPSFTEKWLQERIIDDVTLLGLGISDLDVKDVERRQPGAGRLDLLLFDPDTNTRYEVEIQLGPTDESHIIRTLEYWDNERRRFPQYDHVAVIVAEEITGRFLNVISLFNQSIPLIAIQMSAL</sequence>
<dbReference type="EMBL" id="PXWG01000363">
    <property type="protein sequence ID" value="PSJ23907.1"/>
    <property type="molecule type" value="Genomic_DNA"/>
</dbReference>
<accession>A0A9X7JHM6</accession>
<dbReference type="InterPro" id="IPR011856">
    <property type="entry name" value="tRNA_endonuc-like_dom_sf"/>
</dbReference>
<organism evidence="1 2">
    <name type="scientific">Streptosporangium nondiastaticum</name>
    <dbReference type="NCBI Taxonomy" id="35764"/>
    <lineage>
        <taxon>Bacteria</taxon>
        <taxon>Bacillati</taxon>
        <taxon>Actinomycetota</taxon>
        <taxon>Actinomycetes</taxon>
        <taxon>Streptosporangiales</taxon>
        <taxon>Streptosporangiaceae</taxon>
        <taxon>Streptosporangium</taxon>
    </lineage>
</organism>
<comment type="caution">
    <text evidence="1">The sequence shown here is derived from an EMBL/GenBank/DDBJ whole genome shotgun (WGS) entry which is preliminary data.</text>
</comment>